<dbReference type="Gene3D" id="3.30.2010.10">
    <property type="entry name" value="Metalloproteases ('zincins'), catalytic domain"/>
    <property type="match status" value="1"/>
</dbReference>
<evidence type="ECO:0000256" key="7">
    <source>
        <dbReference type="SAM" id="MobiDB-lite"/>
    </source>
</evidence>
<evidence type="ECO:0000313" key="9">
    <source>
        <dbReference type="EMBL" id="MEP0817136.1"/>
    </source>
</evidence>
<keyword evidence="3" id="KW-0479">Metal-binding</keyword>
<evidence type="ECO:0000259" key="8">
    <source>
        <dbReference type="Pfam" id="PF01435"/>
    </source>
</evidence>
<dbReference type="PANTHER" id="PTHR22726:SF1">
    <property type="entry name" value="METALLOENDOPEPTIDASE OMA1, MITOCHONDRIAL"/>
    <property type="match status" value="1"/>
</dbReference>
<dbReference type="GO" id="GO:0008237">
    <property type="term" value="F:metallopeptidase activity"/>
    <property type="evidence" value="ECO:0007669"/>
    <property type="project" value="UniProtKB-KW"/>
</dbReference>
<evidence type="ECO:0000256" key="4">
    <source>
        <dbReference type="ARBA" id="ARBA00022801"/>
    </source>
</evidence>
<evidence type="ECO:0000256" key="1">
    <source>
        <dbReference type="ARBA" id="ARBA00001947"/>
    </source>
</evidence>
<feature type="region of interest" description="Disordered" evidence="7">
    <location>
        <begin position="112"/>
        <end position="220"/>
    </location>
</feature>
<feature type="compositionally biased region" description="Basic and acidic residues" evidence="7">
    <location>
        <begin position="180"/>
        <end position="194"/>
    </location>
</feature>
<name>A0ABV0J5T2_9CYAN</name>
<dbReference type="PANTHER" id="PTHR22726">
    <property type="entry name" value="METALLOENDOPEPTIDASE OMA1"/>
    <property type="match status" value="1"/>
</dbReference>
<dbReference type="InterPro" id="IPR011990">
    <property type="entry name" value="TPR-like_helical_dom_sf"/>
</dbReference>
<reference evidence="9 10" key="1">
    <citation type="submission" date="2022-04" db="EMBL/GenBank/DDBJ databases">
        <title>Positive selection, recombination, and allopatry shape intraspecific diversity of widespread and dominant cyanobacteria.</title>
        <authorList>
            <person name="Wei J."/>
            <person name="Shu W."/>
            <person name="Hu C."/>
        </authorList>
    </citation>
    <scope>NUCLEOTIDE SEQUENCE [LARGE SCALE GENOMIC DNA]</scope>
    <source>
        <strain evidence="9 10">GB2-A4</strain>
    </source>
</reference>
<keyword evidence="2" id="KW-0645">Protease</keyword>
<evidence type="ECO:0000256" key="5">
    <source>
        <dbReference type="ARBA" id="ARBA00022833"/>
    </source>
</evidence>
<feature type="compositionally biased region" description="Basic and acidic residues" evidence="7">
    <location>
        <begin position="204"/>
        <end position="220"/>
    </location>
</feature>
<dbReference type="Proteomes" id="UP001464891">
    <property type="component" value="Unassembled WGS sequence"/>
</dbReference>
<gene>
    <name evidence="9" type="ORF">NC998_08500</name>
</gene>
<dbReference type="EC" id="3.4.24.-" evidence="9"/>
<keyword evidence="10" id="KW-1185">Reference proteome</keyword>
<comment type="caution">
    <text evidence="9">The sequence shown here is derived from an EMBL/GenBank/DDBJ whole genome shotgun (WGS) entry which is preliminary data.</text>
</comment>
<keyword evidence="6 9" id="KW-0482">Metalloprotease</keyword>
<evidence type="ECO:0000313" key="10">
    <source>
        <dbReference type="Proteomes" id="UP001464891"/>
    </source>
</evidence>
<proteinExistence type="predicted"/>
<dbReference type="InterPro" id="IPR001915">
    <property type="entry name" value="Peptidase_M48"/>
</dbReference>
<sequence length="687" mass="75120">MNESQTLIKALGVVMVARSGRSLKGARDQGAKGQSRMRRQVLLLSLLMLPVVPTAAIAEVIDSSSSTTRSPATTVENATFEVSDLVSDRLVVPVESPAIAENVVVDAVPIPTTADTSISDPAIATPNTAEPSSTPANPNTPEPSTAASRISAEPAQAEPPTSDPAESPPKTSNSDNSVEPESKPELESEPKTDEASETEPSDSDSEKAEKPPTPEEQARQQKLIEADQLYLGGQFPAAEKLYREAKTPFAKEVAATEAKQRPEPILDPAQLSPAGRVYWRESEAGMAQNLKTRIFVPLSMLVEQHPQFVPGHLRLAQALKDDQRTPEALTVLERATAFYPNQPDLLKAKIELLAETEQWLDASIAARQFALLNPNDPAAPEFAKLAEENLERFRVHMRRELRGNAIANAITGVAGLVLTGNPFSPLSAVQTTAMLMRGEAAIGESVAKDAKEELELIDDPLVVDYVNEIGRRIATVAGRDFKYEFHVIMDDRLNAFALPGGKVFLNAGAIAKTNSEAELAGLLAHELSHSVLSHGFQLVAQGNLISSATQFFPFGGTIGNLAVLDYSRDMERQADIVGTRILASTGYAADGLRNLMVTLDKEDKDRMPFSWLSSHPITNERVEYLETLIQENGYNRYAYEGVTRHNAVKARVKQLIAERKQCEKENEKKDRRDRQECRKKPEQKEQK</sequence>
<feature type="domain" description="Peptidase M48" evidence="8">
    <location>
        <begin position="465"/>
        <end position="627"/>
    </location>
</feature>
<keyword evidence="5" id="KW-0862">Zinc</keyword>
<dbReference type="SUPFAM" id="SSF48452">
    <property type="entry name" value="TPR-like"/>
    <property type="match status" value="1"/>
</dbReference>
<comment type="cofactor">
    <cofactor evidence="1">
        <name>Zn(2+)</name>
        <dbReference type="ChEBI" id="CHEBI:29105"/>
    </cofactor>
</comment>
<accession>A0ABV0J5T2</accession>
<organism evidence="9 10">
    <name type="scientific">Trichocoleus desertorum GB2-A4</name>
    <dbReference type="NCBI Taxonomy" id="2933944"/>
    <lineage>
        <taxon>Bacteria</taxon>
        <taxon>Bacillati</taxon>
        <taxon>Cyanobacteriota</taxon>
        <taxon>Cyanophyceae</taxon>
        <taxon>Leptolyngbyales</taxon>
        <taxon>Trichocoleusaceae</taxon>
        <taxon>Trichocoleus</taxon>
    </lineage>
</organism>
<dbReference type="Gene3D" id="1.25.40.10">
    <property type="entry name" value="Tetratricopeptide repeat domain"/>
    <property type="match status" value="1"/>
</dbReference>
<evidence type="ECO:0000256" key="2">
    <source>
        <dbReference type="ARBA" id="ARBA00022670"/>
    </source>
</evidence>
<evidence type="ECO:0000256" key="6">
    <source>
        <dbReference type="ARBA" id="ARBA00023049"/>
    </source>
</evidence>
<feature type="region of interest" description="Disordered" evidence="7">
    <location>
        <begin position="661"/>
        <end position="687"/>
    </location>
</feature>
<dbReference type="EMBL" id="JAMPKM010000003">
    <property type="protein sequence ID" value="MEP0817136.1"/>
    <property type="molecule type" value="Genomic_DNA"/>
</dbReference>
<dbReference type="CDD" id="cd07333">
    <property type="entry name" value="M48C_bepA_like"/>
    <property type="match status" value="1"/>
</dbReference>
<protein>
    <submittedName>
        <fullName evidence="9">M48 family metalloprotease</fullName>
        <ecNumber evidence="9">3.4.24.-</ecNumber>
    </submittedName>
</protein>
<evidence type="ECO:0000256" key="3">
    <source>
        <dbReference type="ARBA" id="ARBA00022723"/>
    </source>
</evidence>
<dbReference type="Pfam" id="PF01435">
    <property type="entry name" value="Peptidase_M48"/>
    <property type="match status" value="1"/>
</dbReference>
<feature type="compositionally biased region" description="Polar residues" evidence="7">
    <location>
        <begin position="113"/>
        <end position="148"/>
    </location>
</feature>
<keyword evidence="4 9" id="KW-0378">Hydrolase</keyword>
<dbReference type="InterPro" id="IPR051156">
    <property type="entry name" value="Mito/Outer_Membr_Metalloprot"/>
</dbReference>